<evidence type="ECO:0000256" key="3">
    <source>
        <dbReference type="PIRSR" id="PIRSR000103-1"/>
    </source>
</evidence>
<feature type="domain" description="Phosphogluconate dehydrogenase NAD-binding putative C-terminal" evidence="5">
    <location>
        <begin position="194"/>
        <end position="265"/>
    </location>
</feature>
<evidence type="ECO:0000256" key="2">
    <source>
        <dbReference type="ARBA" id="ARBA00023002"/>
    </source>
</evidence>
<evidence type="ECO:0000259" key="4">
    <source>
        <dbReference type="Pfam" id="PF03446"/>
    </source>
</evidence>
<accession>A0AAU1ZT24</accession>
<dbReference type="InterPro" id="IPR015815">
    <property type="entry name" value="HIBADH-related"/>
</dbReference>
<dbReference type="SUPFAM" id="SSF51735">
    <property type="entry name" value="NAD(P)-binding Rossmann-fold domains"/>
    <property type="match status" value="1"/>
</dbReference>
<dbReference type="Pfam" id="PF03446">
    <property type="entry name" value="NAD_binding_2"/>
    <property type="match status" value="1"/>
</dbReference>
<dbReference type="InterPro" id="IPR008927">
    <property type="entry name" value="6-PGluconate_DH-like_C_sf"/>
</dbReference>
<comment type="similarity">
    <text evidence="1">Belongs to the HIBADH-related family.</text>
</comment>
<dbReference type="SUPFAM" id="SSF48179">
    <property type="entry name" value="6-phosphogluconate dehydrogenase C-terminal domain-like"/>
    <property type="match status" value="1"/>
</dbReference>
<dbReference type="Gene3D" id="3.40.50.720">
    <property type="entry name" value="NAD(P)-binding Rossmann-like Domain"/>
    <property type="match status" value="1"/>
</dbReference>
<dbReference type="EMBL" id="CP108222">
    <property type="protein sequence ID" value="WTT14974.1"/>
    <property type="molecule type" value="Genomic_DNA"/>
</dbReference>
<dbReference type="InterPro" id="IPR013328">
    <property type="entry name" value="6PGD_dom2"/>
</dbReference>
<feature type="active site" evidence="3">
    <location>
        <position position="173"/>
    </location>
</feature>
<keyword evidence="2" id="KW-0560">Oxidoreductase</keyword>
<name>A0AAU1ZT24_9ACTN</name>
<dbReference type="PIRSF" id="PIRSF000103">
    <property type="entry name" value="HIBADH"/>
    <property type="match status" value="1"/>
</dbReference>
<feature type="domain" description="6-phosphogluconate dehydrogenase NADP-binding" evidence="4">
    <location>
        <begin position="10"/>
        <end position="157"/>
    </location>
</feature>
<dbReference type="InterPro" id="IPR036291">
    <property type="entry name" value="NAD(P)-bd_dom_sf"/>
</dbReference>
<dbReference type="GO" id="GO:0016491">
    <property type="term" value="F:oxidoreductase activity"/>
    <property type="evidence" value="ECO:0007669"/>
    <property type="project" value="UniProtKB-KW"/>
</dbReference>
<evidence type="ECO:0000259" key="5">
    <source>
        <dbReference type="Pfam" id="PF09130"/>
    </source>
</evidence>
<dbReference type="Gene3D" id="1.10.1040.10">
    <property type="entry name" value="N-(1-d-carboxylethyl)-l-norvaline Dehydrogenase, domain 2"/>
    <property type="match status" value="1"/>
</dbReference>
<dbReference type="InterPro" id="IPR015814">
    <property type="entry name" value="Pgluconate_DH_NAD-bd_C"/>
</dbReference>
<dbReference type="InterPro" id="IPR006115">
    <property type="entry name" value="6PGDH_NADP-bd"/>
</dbReference>
<organism evidence="6">
    <name type="scientific">Streptomyces sp. NBC_00093</name>
    <dbReference type="NCBI Taxonomy" id="2975649"/>
    <lineage>
        <taxon>Bacteria</taxon>
        <taxon>Bacillati</taxon>
        <taxon>Actinomycetota</taxon>
        <taxon>Actinomycetes</taxon>
        <taxon>Kitasatosporales</taxon>
        <taxon>Streptomycetaceae</taxon>
        <taxon>Streptomyces</taxon>
    </lineage>
</organism>
<evidence type="ECO:0000256" key="1">
    <source>
        <dbReference type="ARBA" id="ARBA00009080"/>
    </source>
</evidence>
<dbReference type="Pfam" id="PF09130">
    <property type="entry name" value="DUF1932"/>
    <property type="match status" value="1"/>
</dbReference>
<dbReference type="AlphaFoldDB" id="A0AAU1ZT24"/>
<evidence type="ECO:0000313" key="6">
    <source>
        <dbReference type="EMBL" id="WTT14974.1"/>
    </source>
</evidence>
<sequence>MSHSHTATVGLLHPGRMGGGFGGALAGAGHRVLWCRADRSAATVRRAEEFGLEAVDDLAQLAADSDVIVSICPPHGAPQVAAAIAETGFRGLFLDANGTTRDVLLELAGELSAADIRVVDGCVIGPCPQDAPGVRLHLAGDTEDVARIISLFEKTGIRALDTGGPLGAASALKTSYATYQKVAYVLAGIAFAYADAHGVVEPLIEEASLTTRSPLTEILEDGMLPSVAARAWRWGPELALCADALREEKLPGDLADAAARVLERWSPVRDAFDEDTHRALDLLGGRL</sequence>
<dbReference type="GO" id="GO:0050661">
    <property type="term" value="F:NADP binding"/>
    <property type="evidence" value="ECO:0007669"/>
    <property type="project" value="InterPro"/>
</dbReference>
<gene>
    <name evidence="6" type="ORF">OHA22_05270</name>
</gene>
<protein>
    <submittedName>
        <fullName evidence="6">DUF1932 domain-containing protein</fullName>
    </submittedName>
</protein>
<proteinExistence type="inferred from homology"/>
<reference evidence="6" key="1">
    <citation type="submission" date="2022-10" db="EMBL/GenBank/DDBJ databases">
        <title>The complete genomes of actinobacterial strains from the NBC collection.</title>
        <authorList>
            <person name="Joergensen T.S."/>
            <person name="Alvarez Arevalo M."/>
            <person name="Sterndorff E.B."/>
            <person name="Faurdal D."/>
            <person name="Vuksanovic O."/>
            <person name="Mourched A.-S."/>
            <person name="Charusanti P."/>
            <person name="Shaw S."/>
            <person name="Blin K."/>
            <person name="Weber T."/>
        </authorList>
    </citation>
    <scope>NUCLEOTIDE SEQUENCE</scope>
    <source>
        <strain evidence="6">NBC_00093</strain>
    </source>
</reference>